<keyword evidence="5 8" id="KW-0472">Membrane</keyword>
<feature type="region of interest" description="Disordered" evidence="7">
    <location>
        <begin position="502"/>
        <end position="529"/>
    </location>
</feature>
<feature type="compositionally biased region" description="Basic and acidic residues" evidence="7">
    <location>
        <begin position="506"/>
        <end position="529"/>
    </location>
</feature>
<evidence type="ECO:0000256" key="8">
    <source>
        <dbReference type="SAM" id="Phobius"/>
    </source>
</evidence>
<feature type="transmembrane region" description="Helical" evidence="8">
    <location>
        <begin position="238"/>
        <end position="260"/>
    </location>
</feature>
<evidence type="ECO:0000256" key="5">
    <source>
        <dbReference type="ARBA" id="ARBA00023136"/>
    </source>
</evidence>
<evidence type="ECO:0000256" key="4">
    <source>
        <dbReference type="ARBA" id="ARBA00022989"/>
    </source>
</evidence>
<feature type="transmembrane region" description="Helical" evidence="8">
    <location>
        <begin position="465"/>
        <end position="488"/>
    </location>
</feature>
<sequence>MRLPKEEAAGVVAVDALQASPSPSVDDDNYNHASPSEKSKKPLGKRIKSIIWDTLDRSPEERKFLAKLDFFILTWASLTYFSKNLNTNNNTANAYVSGMKEELNVVGNEYQTFTTMWTIGYVISQIPSQIICTKVRLSWWCPSWELFWVIVTLATSAVKTPQQLYGCRLLVGLAEGTFYPAVHTVLGGWYTKEGKFYKSLAKRACIFFASAFVGSMFSGYLQAALYTGMDGVGGLSGWRWLFIFDGVITLPMALWGYYALPDLPSNTRVRWLKPEEKALALDRMQRAGKQLEEPFTLRGLKRVMSKWHFWVYTTYYTFFICSENIGTYMNLWLKSLDRYSVSQIDTYPTVINAVTIITTLIYGWTSDALQVRAPIVYFSLLVCFFAAVNLAVWDGVPFGLKWASYYLTGFAQGSGPVFLTMVNEHCAGDSLERKIILGSTNSVAYAFNAWIPLLSYNTTYAPRFLAGNITTVAMILCAASTLTLAIVLQRRDYLKLASWPQSHHQSHTDDNNYGRGHGSDGERGLDTGEEEVRQMADIKSLDKRPSIL</sequence>
<dbReference type="Pfam" id="PF07690">
    <property type="entry name" value="MFS_1"/>
    <property type="match status" value="1"/>
</dbReference>
<dbReference type="InParanoid" id="A0A2T3AF22"/>
<dbReference type="Proteomes" id="UP000241462">
    <property type="component" value="Unassembled WGS sequence"/>
</dbReference>
<reference evidence="9 10" key="1">
    <citation type="journal article" date="2018" name="Mycol. Prog.">
        <title>Coniella lustricola, a new species from submerged detritus.</title>
        <authorList>
            <person name="Raudabaugh D.B."/>
            <person name="Iturriaga T."/>
            <person name="Carver A."/>
            <person name="Mondo S."/>
            <person name="Pangilinan J."/>
            <person name="Lipzen A."/>
            <person name="He G."/>
            <person name="Amirebrahimi M."/>
            <person name="Grigoriev I.V."/>
            <person name="Miller A.N."/>
        </authorList>
    </citation>
    <scope>NUCLEOTIDE SEQUENCE [LARGE SCALE GENOMIC DNA]</scope>
    <source>
        <strain evidence="9 10">B22-T-1</strain>
    </source>
</reference>
<dbReference type="InterPro" id="IPR036259">
    <property type="entry name" value="MFS_trans_sf"/>
</dbReference>
<evidence type="ECO:0000313" key="9">
    <source>
        <dbReference type="EMBL" id="PSR94355.1"/>
    </source>
</evidence>
<dbReference type="EMBL" id="KZ678399">
    <property type="protein sequence ID" value="PSR94355.1"/>
    <property type="molecule type" value="Genomic_DNA"/>
</dbReference>
<dbReference type="Gene3D" id="1.20.1250.20">
    <property type="entry name" value="MFS general substrate transporter like domains"/>
    <property type="match status" value="2"/>
</dbReference>
<dbReference type="OrthoDB" id="3639251at2759"/>
<dbReference type="PANTHER" id="PTHR43791:SF39">
    <property type="entry name" value="TRANSPORTER LIZ1_SEO1, PUTATIVE (AFU_ORTHOLOGUE AFUA_3G00980)-RELATED"/>
    <property type="match status" value="1"/>
</dbReference>
<keyword evidence="10" id="KW-1185">Reference proteome</keyword>
<feature type="transmembrane region" description="Helical" evidence="8">
    <location>
        <begin position="204"/>
        <end position="226"/>
    </location>
</feature>
<dbReference type="GO" id="GO:0022857">
    <property type="term" value="F:transmembrane transporter activity"/>
    <property type="evidence" value="ECO:0007669"/>
    <property type="project" value="InterPro"/>
</dbReference>
<organism evidence="9 10">
    <name type="scientific">Coniella lustricola</name>
    <dbReference type="NCBI Taxonomy" id="2025994"/>
    <lineage>
        <taxon>Eukaryota</taxon>
        <taxon>Fungi</taxon>
        <taxon>Dikarya</taxon>
        <taxon>Ascomycota</taxon>
        <taxon>Pezizomycotina</taxon>
        <taxon>Sordariomycetes</taxon>
        <taxon>Sordariomycetidae</taxon>
        <taxon>Diaporthales</taxon>
        <taxon>Schizoparmaceae</taxon>
        <taxon>Coniella</taxon>
    </lineage>
</organism>
<comment type="similarity">
    <text evidence="6">Belongs to the major facilitator superfamily. Allantoate permease family.</text>
</comment>
<protein>
    <submittedName>
        <fullName evidence="9">Putative pantothenate transporter</fullName>
    </submittedName>
</protein>
<dbReference type="SUPFAM" id="SSF103473">
    <property type="entry name" value="MFS general substrate transporter"/>
    <property type="match status" value="1"/>
</dbReference>
<gene>
    <name evidence="9" type="ORF">BD289DRAFT_494386</name>
</gene>
<dbReference type="FunFam" id="1.20.1250.20:FF:000065">
    <property type="entry name" value="Putative MFS pantothenate transporter"/>
    <property type="match status" value="1"/>
</dbReference>
<dbReference type="PANTHER" id="PTHR43791">
    <property type="entry name" value="PERMEASE-RELATED"/>
    <property type="match status" value="1"/>
</dbReference>
<dbReference type="InterPro" id="IPR011701">
    <property type="entry name" value="MFS"/>
</dbReference>
<evidence type="ECO:0000256" key="3">
    <source>
        <dbReference type="ARBA" id="ARBA00022692"/>
    </source>
</evidence>
<keyword evidence="3 8" id="KW-0812">Transmembrane</keyword>
<keyword evidence="2" id="KW-0813">Transport</keyword>
<dbReference type="GO" id="GO:0016020">
    <property type="term" value="C:membrane"/>
    <property type="evidence" value="ECO:0007669"/>
    <property type="project" value="UniProtKB-SubCell"/>
</dbReference>
<feature type="transmembrane region" description="Helical" evidence="8">
    <location>
        <begin position="435"/>
        <end position="453"/>
    </location>
</feature>
<proteinExistence type="inferred from homology"/>
<evidence type="ECO:0000256" key="7">
    <source>
        <dbReference type="SAM" id="MobiDB-lite"/>
    </source>
</evidence>
<name>A0A2T3AF22_9PEZI</name>
<evidence type="ECO:0000313" key="10">
    <source>
        <dbReference type="Proteomes" id="UP000241462"/>
    </source>
</evidence>
<keyword evidence="4 8" id="KW-1133">Transmembrane helix</keyword>
<accession>A0A2T3AF22</accession>
<comment type="subcellular location">
    <subcellularLocation>
        <location evidence="1">Membrane</location>
        <topology evidence="1">Multi-pass membrane protein</topology>
    </subcellularLocation>
</comment>
<feature type="transmembrane region" description="Helical" evidence="8">
    <location>
        <begin position="405"/>
        <end position="423"/>
    </location>
</feature>
<feature type="transmembrane region" description="Helical" evidence="8">
    <location>
        <begin position="375"/>
        <end position="393"/>
    </location>
</feature>
<feature type="transmembrane region" description="Helical" evidence="8">
    <location>
        <begin position="307"/>
        <end position="326"/>
    </location>
</feature>
<feature type="region of interest" description="Disordered" evidence="7">
    <location>
        <begin position="18"/>
        <end position="41"/>
    </location>
</feature>
<evidence type="ECO:0000256" key="2">
    <source>
        <dbReference type="ARBA" id="ARBA00022448"/>
    </source>
</evidence>
<feature type="transmembrane region" description="Helical" evidence="8">
    <location>
        <begin position="346"/>
        <end position="363"/>
    </location>
</feature>
<dbReference type="AlphaFoldDB" id="A0A2T3AF22"/>
<evidence type="ECO:0000256" key="1">
    <source>
        <dbReference type="ARBA" id="ARBA00004141"/>
    </source>
</evidence>
<evidence type="ECO:0000256" key="6">
    <source>
        <dbReference type="ARBA" id="ARBA00037968"/>
    </source>
</evidence>